<evidence type="ECO:0000313" key="2">
    <source>
        <dbReference type="Proteomes" id="UP000287651"/>
    </source>
</evidence>
<proteinExistence type="predicted"/>
<evidence type="ECO:0000313" key="1">
    <source>
        <dbReference type="EMBL" id="RRT60381.1"/>
    </source>
</evidence>
<reference evidence="1 2" key="1">
    <citation type="journal article" date="2014" name="Agronomy (Basel)">
        <title>A Draft Genome Sequence for Ensete ventricosum, the Drought-Tolerant Tree Against Hunger.</title>
        <authorList>
            <person name="Harrison J."/>
            <person name="Moore K.A."/>
            <person name="Paszkiewicz K."/>
            <person name="Jones T."/>
            <person name="Grant M."/>
            <person name="Ambacheew D."/>
            <person name="Muzemil S."/>
            <person name="Studholme D.J."/>
        </authorList>
    </citation>
    <scope>NUCLEOTIDE SEQUENCE [LARGE SCALE GENOMIC DNA]</scope>
</reference>
<dbReference type="AlphaFoldDB" id="A0A426Z8V0"/>
<dbReference type="EMBL" id="AMZH03007810">
    <property type="protein sequence ID" value="RRT60381.1"/>
    <property type="molecule type" value="Genomic_DNA"/>
</dbReference>
<organism evidence="1 2">
    <name type="scientific">Ensete ventricosum</name>
    <name type="common">Abyssinian banana</name>
    <name type="synonym">Musa ensete</name>
    <dbReference type="NCBI Taxonomy" id="4639"/>
    <lineage>
        <taxon>Eukaryota</taxon>
        <taxon>Viridiplantae</taxon>
        <taxon>Streptophyta</taxon>
        <taxon>Embryophyta</taxon>
        <taxon>Tracheophyta</taxon>
        <taxon>Spermatophyta</taxon>
        <taxon>Magnoliopsida</taxon>
        <taxon>Liliopsida</taxon>
        <taxon>Zingiberales</taxon>
        <taxon>Musaceae</taxon>
        <taxon>Ensete</taxon>
    </lineage>
</organism>
<sequence length="105" mass="11574">MRPIGVQCIVPQRPRTTSTFCHPVGEGCSSNSPPCHKPMASYLNDWRRYSASPNAALVNASLASRLVVCFSMVTTVWVHSRLQVEDLVLKSEVSLGYHFDDGPVL</sequence>
<protein>
    <submittedName>
        <fullName evidence="1">Uncharacterized protein</fullName>
    </submittedName>
</protein>
<comment type="caution">
    <text evidence="1">The sequence shown here is derived from an EMBL/GenBank/DDBJ whole genome shotgun (WGS) entry which is preliminary data.</text>
</comment>
<dbReference type="Proteomes" id="UP000287651">
    <property type="component" value="Unassembled WGS sequence"/>
</dbReference>
<accession>A0A426Z8V0</accession>
<gene>
    <name evidence="1" type="ORF">B296_00016080</name>
</gene>
<name>A0A426Z8V0_ENSVE</name>